<gene>
    <name evidence="1" type="ORF">I9Y29_004283</name>
</gene>
<dbReference type="RefSeq" id="WP_164850802.1">
    <property type="nucleotide sequence ID" value="NZ_CP046504.1"/>
</dbReference>
<sequence>MMCSIHLTPRCRRPAKGQVRLSRLMIDVDGVEFVLPSRHFRTDSAVNSRAVYATDRRAPQEACGVLLTIKDRPRQLVTTAIWQVQEPGEQVRESRHVVQWLLPEDIRTVLSDDTWLWPEGAETPQLSPGDRPVLDITPSTHSRIARRGLTIIDTRSREGRISRRFQTFPLVALAPDPQSTRLPNVFTPLN</sequence>
<name>A0A7W3FCR9_CITFR</name>
<protein>
    <submittedName>
        <fullName evidence="1">Conjugal transfer protein TraV</fullName>
    </submittedName>
</protein>
<dbReference type="AlphaFoldDB" id="A0A7W3FCR9"/>
<reference evidence="1" key="1">
    <citation type="journal article" date="2018" name="Genome Biol.">
        <title>SKESA: strategic k-mer extension for scrupulous assemblies.</title>
        <authorList>
            <person name="Souvorov A."/>
            <person name="Agarwala R."/>
            <person name="Lipman D.J."/>
        </authorList>
    </citation>
    <scope>NUCLEOTIDE SEQUENCE</scope>
    <source>
        <strain evidence="1">O50</strain>
    </source>
</reference>
<comment type="caution">
    <text evidence="1">The sequence shown here is derived from an EMBL/GenBank/DDBJ whole genome shotgun (WGS) entry which is preliminary data.</text>
</comment>
<accession>A0A7W3FCR9</accession>
<dbReference type="Proteomes" id="UP000855471">
    <property type="component" value="Unassembled WGS sequence"/>
</dbReference>
<reference evidence="1" key="2">
    <citation type="submission" date="2020-09" db="EMBL/GenBank/DDBJ databases">
        <authorList>
            <consortium name="NCBI Pathogen Detection Project"/>
        </authorList>
    </citation>
    <scope>NUCLEOTIDE SEQUENCE</scope>
    <source>
        <strain evidence="1">O50</strain>
    </source>
</reference>
<dbReference type="EMBL" id="DACSXJ010000037">
    <property type="protein sequence ID" value="HAT3899802.1"/>
    <property type="molecule type" value="Genomic_DNA"/>
</dbReference>
<organism evidence="1">
    <name type="scientific">Citrobacter freundii</name>
    <dbReference type="NCBI Taxonomy" id="546"/>
    <lineage>
        <taxon>Bacteria</taxon>
        <taxon>Pseudomonadati</taxon>
        <taxon>Pseudomonadota</taxon>
        <taxon>Gammaproteobacteria</taxon>
        <taxon>Enterobacterales</taxon>
        <taxon>Enterobacteriaceae</taxon>
        <taxon>Citrobacter</taxon>
        <taxon>Citrobacter freundii complex</taxon>
    </lineage>
</organism>
<proteinExistence type="predicted"/>
<evidence type="ECO:0000313" key="1">
    <source>
        <dbReference type="EMBL" id="HAT3899802.1"/>
    </source>
</evidence>